<feature type="transmembrane region" description="Helical" evidence="2">
    <location>
        <begin position="152"/>
        <end position="172"/>
    </location>
</feature>
<gene>
    <name evidence="3" type="ORF">H8704_09285</name>
</gene>
<keyword evidence="2" id="KW-1133">Transmembrane helix</keyword>
<keyword evidence="2" id="KW-0472">Membrane</keyword>
<accession>A0ABR7N2H4</accession>
<evidence type="ECO:0000313" key="4">
    <source>
        <dbReference type="Proteomes" id="UP000606193"/>
    </source>
</evidence>
<keyword evidence="4" id="KW-1185">Reference proteome</keyword>
<feature type="compositionally biased region" description="Acidic residues" evidence="1">
    <location>
        <begin position="17"/>
        <end position="29"/>
    </location>
</feature>
<dbReference type="Proteomes" id="UP000606193">
    <property type="component" value="Unassembled WGS sequence"/>
</dbReference>
<protein>
    <submittedName>
        <fullName evidence="3">Uncharacterized protein</fullName>
    </submittedName>
</protein>
<keyword evidence="2" id="KW-0812">Transmembrane</keyword>
<evidence type="ECO:0000313" key="3">
    <source>
        <dbReference type="EMBL" id="MBC8562816.1"/>
    </source>
</evidence>
<comment type="caution">
    <text evidence="3">The sequence shown here is derived from an EMBL/GenBank/DDBJ whole genome shotgun (WGS) entry which is preliminary data.</text>
</comment>
<sequence>MIIIEETEEDKNRAALPDEDSFEDEELTTEEAKYRSAKDLRDSLECVERYEQGVRTLLDAAALFDEIDDYEDSARLAEECRKKAKDYEKKGMEKAYQQAVKLCREAVTKMDYRTAITELERFPQYKDSGQRIEACKKEIVRLETKAAWKNRIIALVVIAVMALCIWGVFSLLL</sequence>
<proteinExistence type="predicted"/>
<evidence type="ECO:0000256" key="2">
    <source>
        <dbReference type="SAM" id="Phobius"/>
    </source>
</evidence>
<feature type="region of interest" description="Disordered" evidence="1">
    <location>
        <begin position="1"/>
        <end position="34"/>
    </location>
</feature>
<name>A0ABR7N2H4_9FIRM</name>
<reference evidence="3 4" key="1">
    <citation type="submission" date="2020-08" db="EMBL/GenBank/DDBJ databases">
        <title>Genome public.</title>
        <authorList>
            <person name="Liu C."/>
            <person name="Sun Q."/>
        </authorList>
    </citation>
    <scope>NUCLEOTIDE SEQUENCE [LARGE SCALE GENOMIC DNA]</scope>
    <source>
        <strain evidence="3 4">NSJ-37</strain>
    </source>
</reference>
<evidence type="ECO:0000256" key="1">
    <source>
        <dbReference type="SAM" id="MobiDB-lite"/>
    </source>
</evidence>
<organism evidence="3 4">
    <name type="scientific">Jutongia huaianensis</name>
    <dbReference type="NCBI Taxonomy" id="2763668"/>
    <lineage>
        <taxon>Bacteria</taxon>
        <taxon>Bacillati</taxon>
        <taxon>Bacillota</taxon>
        <taxon>Clostridia</taxon>
        <taxon>Lachnospirales</taxon>
        <taxon>Lachnospiraceae</taxon>
        <taxon>Jutongia</taxon>
    </lineage>
</organism>
<dbReference type="EMBL" id="JACRSX010000012">
    <property type="protein sequence ID" value="MBC8562816.1"/>
    <property type="molecule type" value="Genomic_DNA"/>
</dbReference>
<dbReference type="RefSeq" id="WP_249298077.1">
    <property type="nucleotide sequence ID" value="NZ_JACRSX010000012.1"/>
</dbReference>